<gene>
    <name evidence="1" type="ORF">SAMN05421769_4094</name>
</gene>
<evidence type="ECO:0000313" key="2">
    <source>
        <dbReference type="Proteomes" id="UP000184782"/>
    </source>
</evidence>
<sequence length="142" mass="16589">MNKISQKSEKNLTLSNFKHQKGKYNTMKIFKTVSLIIFTATSMSISAQQYEPVILETKKGNENHNTSNKDEKVKYFMQFGIMSRNHDSFKEKYGVHVVYENCVITPFMSEKAKKNNQEVAQYLNKKYGESWKKDLEIIPYGL</sequence>
<dbReference type="EMBL" id="FSRQ01000006">
    <property type="protein sequence ID" value="SIO39246.1"/>
    <property type="molecule type" value="Genomic_DNA"/>
</dbReference>
<protein>
    <submittedName>
        <fullName evidence="1">Uncharacterized protein</fullName>
    </submittedName>
</protein>
<keyword evidence="2" id="KW-1185">Reference proteome</keyword>
<organism evidence="1 2">
    <name type="scientific">Chryseobacterium scophthalmum</name>
    <dbReference type="NCBI Taxonomy" id="59733"/>
    <lineage>
        <taxon>Bacteria</taxon>
        <taxon>Pseudomonadati</taxon>
        <taxon>Bacteroidota</taxon>
        <taxon>Flavobacteriia</taxon>
        <taxon>Flavobacteriales</taxon>
        <taxon>Weeksellaceae</taxon>
        <taxon>Chryseobacterium group</taxon>
        <taxon>Chryseobacterium</taxon>
    </lineage>
</organism>
<dbReference type="RefSeq" id="WP_074232244.1">
    <property type="nucleotide sequence ID" value="NZ_FSRQ01000006.1"/>
</dbReference>
<dbReference type="OrthoDB" id="1450749at2"/>
<dbReference type="AlphaFoldDB" id="A0A1N6J554"/>
<dbReference type="Proteomes" id="UP000184782">
    <property type="component" value="Unassembled WGS sequence"/>
</dbReference>
<evidence type="ECO:0000313" key="1">
    <source>
        <dbReference type="EMBL" id="SIO39246.1"/>
    </source>
</evidence>
<accession>A0A1N6J554</accession>
<reference evidence="2" key="1">
    <citation type="submission" date="2016-12" db="EMBL/GenBank/DDBJ databases">
        <authorList>
            <person name="Varghese N."/>
            <person name="Submissions S."/>
        </authorList>
    </citation>
    <scope>NUCLEOTIDE SEQUENCE [LARGE SCALE GENOMIC DNA]</scope>
    <source>
        <strain evidence="2">DSM 16779</strain>
    </source>
</reference>
<name>A0A1N6J554_9FLAO</name>
<proteinExistence type="predicted"/>